<dbReference type="Pfam" id="PF03524">
    <property type="entry name" value="CagX"/>
    <property type="match status" value="1"/>
</dbReference>
<dbReference type="InterPro" id="IPR033645">
    <property type="entry name" value="VirB9/CagX/TrbG_C"/>
</dbReference>
<dbReference type="Proteomes" id="UP000298714">
    <property type="component" value="Chromosome"/>
</dbReference>
<gene>
    <name evidence="5" type="primary">trbG</name>
    <name evidence="5" type="ORF">E6W36_01650</name>
</gene>
<dbReference type="EMBL" id="CP039704">
    <property type="protein sequence ID" value="QCI78792.1"/>
    <property type="molecule type" value="Genomic_DNA"/>
</dbReference>
<evidence type="ECO:0000256" key="3">
    <source>
        <dbReference type="SAM" id="MobiDB-lite"/>
    </source>
</evidence>
<keyword evidence="2 4" id="KW-0732">Signal</keyword>
<dbReference type="AlphaFoldDB" id="A0A4D7CBL9"/>
<feature type="signal peptide" evidence="4">
    <location>
        <begin position="1"/>
        <end position="19"/>
    </location>
</feature>
<proteinExistence type="inferred from homology"/>
<name>A0A4D7CBL9_9SPHN</name>
<comment type="similarity">
    <text evidence="1">Belongs to the TrbG/VirB9 family.</text>
</comment>
<feature type="region of interest" description="Disordered" evidence="3">
    <location>
        <begin position="28"/>
        <end position="75"/>
    </location>
</feature>
<dbReference type="NCBIfam" id="TIGR02775">
    <property type="entry name" value="TrbG_Ti"/>
    <property type="match status" value="1"/>
</dbReference>
<dbReference type="RefSeq" id="WP_222873558.1">
    <property type="nucleotide sequence ID" value="NZ_CP039704.1"/>
</dbReference>
<evidence type="ECO:0000256" key="1">
    <source>
        <dbReference type="ARBA" id="ARBA00006135"/>
    </source>
</evidence>
<feature type="compositionally biased region" description="Low complexity" evidence="3">
    <location>
        <begin position="45"/>
        <end position="61"/>
    </location>
</feature>
<organism evidence="5 6">
    <name type="scientific">Hankyongella ginsenosidimutans</name>
    <dbReference type="NCBI Taxonomy" id="1763828"/>
    <lineage>
        <taxon>Bacteria</taxon>
        <taxon>Pseudomonadati</taxon>
        <taxon>Pseudomonadota</taxon>
        <taxon>Alphaproteobacteria</taxon>
        <taxon>Sphingomonadales</taxon>
        <taxon>Sphingomonadaceae</taxon>
        <taxon>Hankyongella</taxon>
    </lineage>
</organism>
<keyword evidence="6" id="KW-1185">Reference proteome</keyword>
<reference evidence="6" key="1">
    <citation type="submission" date="2019-04" db="EMBL/GenBank/DDBJ databases">
        <title>Complete genome sequence of Sphingomonas sp. W1-2-3.</title>
        <authorList>
            <person name="Im W.T."/>
        </authorList>
    </citation>
    <scope>NUCLEOTIDE SEQUENCE [LARGE SCALE GENOMIC DNA]</scope>
    <source>
        <strain evidence="6">W1-2-3</strain>
    </source>
</reference>
<dbReference type="InterPro" id="IPR010258">
    <property type="entry name" value="Conjugal_tfr_TrbG/VirB9/CagX"/>
</dbReference>
<sequence>MKYALLTLAGIAGASSVQAQTAPTTPQPIVAPAIPQASPSPPITVSPTPVAPVARSARRLSPPSPAERRVRTANVQATREPAARAFVNAIQIYPYSDGVLYRLFAAPERVTDIALQPGEAIVSVAAGDTVRWTVGDTTSGGGEAKRVHILVKPFAAGLSTNLIITTDRRTYHLQLESTASTAMAALSWTYPQDELIAIRRAAEQERAAMPVAGGIAVDQLNFGYAITGDNPAWRPVRAFDDGRQTYIEFSPSIAVGEAPPLFVLGANGEAQLVNYRVAGRFYVVDRLFDAAELRLGQKKQAIVRIVRGNDRRQAKRRAS</sequence>
<dbReference type="InterPro" id="IPR014142">
    <property type="entry name" value="TrbG_Ti"/>
</dbReference>
<dbReference type="Gene3D" id="2.60.40.2500">
    <property type="match status" value="1"/>
</dbReference>
<evidence type="ECO:0000256" key="2">
    <source>
        <dbReference type="ARBA" id="ARBA00022729"/>
    </source>
</evidence>
<evidence type="ECO:0000313" key="6">
    <source>
        <dbReference type="Proteomes" id="UP000298714"/>
    </source>
</evidence>
<protein>
    <submittedName>
        <fullName evidence="5">P-type conjugative transfer protein TrbG</fullName>
    </submittedName>
</protein>
<evidence type="ECO:0000256" key="4">
    <source>
        <dbReference type="SAM" id="SignalP"/>
    </source>
</evidence>
<feature type="compositionally biased region" description="Low complexity" evidence="3">
    <location>
        <begin position="28"/>
        <end position="37"/>
    </location>
</feature>
<dbReference type="InterPro" id="IPR038161">
    <property type="entry name" value="VirB9/CagX/TrbG_C_sf"/>
</dbReference>
<dbReference type="CDD" id="cd06911">
    <property type="entry name" value="VirB9_CagX_TrbG"/>
    <property type="match status" value="1"/>
</dbReference>
<feature type="chain" id="PRO_5020244980" evidence="4">
    <location>
        <begin position="20"/>
        <end position="319"/>
    </location>
</feature>
<dbReference type="KEGG" id="hgn:E6W36_01650"/>
<accession>A0A4D7CBL9</accession>
<evidence type="ECO:0000313" key="5">
    <source>
        <dbReference type="EMBL" id="QCI78792.1"/>
    </source>
</evidence>